<evidence type="ECO:0000256" key="1">
    <source>
        <dbReference type="SAM" id="SignalP"/>
    </source>
</evidence>
<name>A0ABR4WCI3_9GAMM</name>
<evidence type="ECO:0008006" key="4">
    <source>
        <dbReference type="Google" id="ProtNLM"/>
    </source>
</evidence>
<dbReference type="Proteomes" id="UP000029443">
    <property type="component" value="Unassembled WGS sequence"/>
</dbReference>
<protein>
    <recommendedName>
        <fullName evidence="4">Lipoprotein</fullName>
    </recommendedName>
</protein>
<comment type="caution">
    <text evidence="2">The sequence shown here is derived from an EMBL/GenBank/DDBJ whole genome shotgun (WGS) entry which is preliminary data.</text>
</comment>
<reference evidence="2 3" key="1">
    <citation type="submission" date="2012-09" db="EMBL/GenBank/DDBJ databases">
        <title>Genome Sequence of alkane-degrading Bacterium Alcanivorax jadensis T9.</title>
        <authorList>
            <person name="Lai Q."/>
            <person name="Shao Z."/>
        </authorList>
    </citation>
    <scope>NUCLEOTIDE SEQUENCE [LARGE SCALE GENOMIC DNA]</scope>
    <source>
        <strain evidence="2 3">T9</strain>
    </source>
</reference>
<gene>
    <name evidence="2" type="ORF">T9A_02222</name>
</gene>
<keyword evidence="1" id="KW-0732">Signal</keyword>
<dbReference type="EMBL" id="ARXU01000008">
    <property type="protein sequence ID" value="KGD60745.1"/>
    <property type="molecule type" value="Genomic_DNA"/>
</dbReference>
<dbReference type="RefSeq" id="WP_035248388.1">
    <property type="nucleotide sequence ID" value="NZ_ARXU01000008.1"/>
</dbReference>
<dbReference type="PROSITE" id="PS51257">
    <property type="entry name" value="PROKAR_LIPOPROTEIN"/>
    <property type="match status" value="1"/>
</dbReference>
<evidence type="ECO:0000313" key="3">
    <source>
        <dbReference type="Proteomes" id="UP000029443"/>
    </source>
</evidence>
<accession>A0ABR4WCI3</accession>
<proteinExistence type="predicted"/>
<sequence>MNGIKLLKGVMLLFVIASLSGCSHFTSPARVERLESGDSYWMDYNAYRRGTLVLNRAEQDGTSRIVTCSEPAPDAAMELVNKFEANIKAEDVDLAKGKVELTSKAVDLAKRTQMINFLRESLYRLCELSMNTDLSAAQMKDMYEGVSEAAVELVQLEIKQAQGEIDREKTKQLKVIESFVEKGTSPEQIESFITP</sequence>
<organism evidence="2 3">
    <name type="scientific">Alcanivorax jadensis T9</name>
    <dbReference type="NCBI Taxonomy" id="1177181"/>
    <lineage>
        <taxon>Bacteria</taxon>
        <taxon>Pseudomonadati</taxon>
        <taxon>Pseudomonadota</taxon>
        <taxon>Gammaproteobacteria</taxon>
        <taxon>Oceanospirillales</taxon>
        <taxon>Alcanivoracaceae</taxon>
        <taxon>Alcanivorax</taxon>
    </lineage>
</organism>
<feature type="signal peptide" evidence="1">
    <location>
        <begin position="1"/>
        <end position="21"/>
    </location>
</feature>
<keyword evidence="3" id="KW-1185">Reference proteome</keyword>
<evidence type="ECO:0000313" key="2">
    <source>
        <dbReference type="EMBL" id="KGD60745.1"/>
    </source>
</evidence>
<feature type="chain" id="PRO_5047365401" description="Lipoprotein" evidence="1">
    <location>
        <begin position="22"/>
        <end position="195"/>
    </location>
</feature>